<evidence type="ECO:0008006" key="3">
    <source>
        <dbReference type="Google" id="ProtNLM"/>
    </source>
</evidence>
<dbReference type="RefSeq" id="WP_339573620.1">
    <property type="nucleotide sequence ID" value="NZ_JBBIAA010000002.1"/>
</dbReference>
<organism evidence="1 2">
    <name type="scientific">Pseudokineococcus basanitobsidens</name>
    <dbReference type="NCBI Taxonomy" id="1926649"/>
    <lineage>
        <taxon>Bacteria</taxon>
        <taxon>Bacillati</taxon>
        <taxon>Actinomycetota</taxon>
        <taxon>Actinomycetes</taxon>
        <taxon>Kineosporiales</taxon>
        <taxon>Kineosporiaceae</taxon>
        <taxon>Pseudokineococcus</taxon>
    </lineage>
</organism>
<name>A0ABU8RGQ3_9ACTN</name>
<accession>A0ABU8RGQ3</accession>
<protein>
    <recommendedName>
        <fullName evidence="3">ATP-binding protein</fullName>
    </recommendedName>
</protein>
<proteinExistence type="predicted"/>
<dbReference type="Proteomes" id="UP001387100">
    <property type="component" value="Unassembled WGS sequence"/>
</dbReference>
<sequence>MATSAPRRHLKTSPFAERVAPPVEHYDVDDRVNHDVHGLGRVVSTEGDAQVTVRFSQGLVRVANNRRLMKL</sequence>
<evidence type="ECO:0000313" key="1">
    <source>
        <dbReference type="EMBL" id="MEJ5944229.1"/>
    </source>
</evidence>
<dbReference type="EMBL" id="JBBIAA010000002">
    <property type="protein sequence ID" value="MEJ5944229.1"/>
    <property type="molecule type" value="Genomic_DNA"/>
</dbReference>
<evidence type="ECO:0000313" key="2">
    <source>
        <dbReference type="Proteomes" id="UP001387100"/>
    </source>
</evidence>
<reference evidence="1 2" key="1">
    <citation type="journal article" date="2017" name="Int. J. Syst. Evol. Microbiol.">
        <title>Pseudokineococcus basanitobsidens sp. nov., isolated from volcanic rock.</title>
        <authorList>
            <person name="Lee D.W."/>
            <person name="Park M.Y."/>
            <person name="Kim J.J."/>
            <person name="Kim B.S."/>
        </authorList>
    </citation>
    <scope>NUCLEOTIDE SEQUENCE [LARGE SCALE GENOMIC DNA]</scope>
    <source>
        <strain evidence="1 2">DSM 103726</strain>
    </source>
</reference>
<comment type="caution">
    <text evidence="1">The sequence shown here is derived from an EMBL/GenBank/DDBJ whole genome shotgun (WGS) entry which is preliminary data.</text>
</comment>
<gene>
    <name evidence="1" type="ORF">WDZ17_02840</name>
</gene>
<keyword evidence="2" id="KW-1185">Reference proteome</keyword>